<accession>A0A8T1VUD2</accession>
<evidence type="ECO:0000256" key="1">
    <source>
        <dbReference type="SAM" id="MobiDB-lite"/>
    </source>
</evidence>
<gene>
    <name evidence="2" type="ORF">PHYPSEUDO_003514</name>
</gene>
<dbReference type="OrthoDB" id="108444at2759"/>
<organism evidence="2 3">
    <name type="scientific">Phytophthora pseudosyringae</name>
    <dbReference type="NCBI Taxonomy" id="221518"/>
    <lineage>
        <taxon>Eukaryota</taxon>
        <taxon>Sar</taxon>
        <taxon>Stramenopiles</taxon>
        <taxon>Oomycota</taxon>
        <taxon>Peronosporomycetes</taxon>
        <taxon>Peronosporales</taxon>
        <taxon>Peronosporaceae</taxon>
        <taxon>Phytophthora</taxon>
    </lineage>
</organism>
<dbReference type="AlphaFoldDB" id="A0A8T1VUD2"/>
<dbReference type="EMBL" id="JAGDFM010000171">
    <property type="protein sequence ID" value="KAG7383639.1"/>
    <property type="molecule type" value="Genomic_DNA"/>
</dbReference>
<feature type="compositionally biased region" description="Acidic residues" evidence="1">
    <location>
        <begin position="78"/>
        <end position="87"/>
    </location>
</feature>
<feature type="compositionally biased region" description="Basic and acidic residues" evidence="1">
    <location>
        <begin position="100"/>
        <end position="115"/>
    </location>
</feature>
<keyword evidence="3" id="KW-1185">Reference proteome</keyword>
<feature type="region of interest" description="Disordered" evidence="1">
    <location>
        <begin position="69"/>
        <end position="89"/>
    </location>
</feature>
<sequence length="313" mass="34986">MTNILRHVERELARLATEVELQGQAPTAFGDSARCSATLVHIDQLLDQIRSSTRALAAAAEEEVCTVEIPAQASGSETETEDEELKDDSELFTAAGRKRPREEEAEQHQSKHVTTAERLKLYDERGTELRDTVQRFLECSMALEKLREEEKRQVVRMEVSNLLNRCGKAMALMLRFLVDGGVSSEETASAFRDATVLVPVILDCHMTQKSGSDTTITSIELIFAFGKGNPDLPAPLTDLRLESARVALQHERDRNGTEYLHKMEVLAEDMGSLKGVQNDGLPFGEFASYFYRDIRLCTRLEEAGKAPPRTEDQ</sequence>
<feature type="region of interest" description="Disordered" evidence="1">
    <location>
        <begin position="96"/>
        <end position="115"/>
    </location>
</feature>
<dbReference type="Proteomes" id="UP000694044">
    <property type="component" value="Unassembled WGS sequence"/>
</dbReference>
<evidence type="ECO:0000313" key="2">
    <source>
        <dbReference type="EMBL" id="KAG7383639.1"/>
    </source>
</evidence>
<proteinExistence type="predicted"/>
<evidence type="ECO:0000313" key="3">
    <source>
        <dbReference type="Proteomes" id="UP000694044"/>
    </source>
</evidence>
<name>A0A8T1VUD2_9STRA</name>
<protein>
    <submittedName>
        <fullName evidence="2">Uncharacterized protein</fullName>
    </submittedName>
</protein>
<reference evidence="2" key="1">
    <citation type="submission" date="2021-02" db="EMBL/GenBank/DDBJ databases">
        <authorList>
            <person name="Palmer J.M."/>
        </authorList>
    </citation>
    <scope>NUCLEOTIDE SEQUENCE</scope>
    <source>
        <strain evidence="2">SCRP734</strain>
    </source>
</reference>
<comment type="caution">
    <text evidence="2">The sequence shown here is derived from an EMBL/GenBank/DDBJ whole genome shotgun (WGS) entry which is preliminary data.</text>
</comment>